<name>A0A1W0A5W8_9STRA</name>
<dbReference type="Proteomes" id="UP000243217">
    <property type="component" value="Unassembled WGS sequence"/>
</dbReference>
<feature type="region of interest" description="Disordered" evidence="1">
    <location>
        <begin position="1"/>
        <end position="40"/>
    </location>
</feature>
<keyword evidence="3" id="KW-1185">Reference proteome</keyword>
<reference evidence="2 3" key="1">
    <citation type="journal article" date="2014" name="Genome Biol. Evol.">
        <title>The secreted proteins of Achlya hypogyna and Thraustotheca clavata identify the ancestral oomycete secretome and reveal gene acquisitions by horizontal gene transfer.</title>
        <authorList>
            <person name="Misner I."/>
            <person name="Blouin N."/>
            <person name="Leonard G."/>
            <person name="Richards T.A."/>
            <person name="Lane C.E."/>
        </authorList>
    </citation>
    <scope>NUCLEOTIDE SEQUENCE [LARGE SCALE GENOMIC DNA]</scope>
    <source>
        <strain evidence="2 3">ATCC 34112</strain>
    </source>
</reference>
<dbReference type="EMBL" id="JNBS01000430">
    <property type="protein sequence ID" value="OQS05683.1"/>
    <property type="molecule type" value="Genomic_DNA"/>
</dbReference>
<dbReference type="PANTHER" id="PTHR34894">
    <property type="entry name" value="SAM-DEPENDENT METHYLTRANSFERASE RSMI, CONSERVED SITE"/>
    <property type="match status" value="1"/>
</dbReference>
<evidence type="ECO:0000313" key="3">
    <source>
        <dbReference type="Proteomes" id="UP000243217"/>
    </source>
</evidence>
<dbReference type="PANTHER" id="PTHR34894:SF5">
    <property type="entry name" value="EF-HAND DOMAIN-CONTAINING PROTEIN"/>
    <property type="match status" value="1"/>
</dbReference>
<dbReference type="OrthoDB" id="163938at2759"/>
<organism evidence="2 3">
    <name type="scientific">Thraustotheca clavata</name>
    <dbReference type="NCBI Taxonomy" id="74557"/>
    <lineage>
        <taxon>Eukaryota</taxon>
        <taxon>Sar</taxon>
        <taxon>Stramenopiles</taxon>
        <taxon>Oomycota</taxon>
        <taxon>Saprolegniomycetes</taxon>
        <taxon>Saprolegniales</taxon>
        <taxon>Achlyaceae</taxon>
        <taxon>Thraustotheca</taxon>
    </lineage>
</organism>
<evidence type="ECO:0000256" key="1">
    <source>
        <dbReference type="SAM" id="MobiDB-lite"/>
    </source>
</evidence>
<gene>
    <name evidence="2" type="ORF">THRCLA_02214</name>
</gene>
<protein>
    <submittedName>
        <fullName evidence="2">Uncharacterized protein</fullName>
    </submittedName>
</protein>
<evidence type="ECO:0000313" key="2">
    <source>
        <dbReference type="EMBL" id="OQS05683.1"/>
    </source>
</evidence>
<dbReference type="STRING" id="74557.A0A1W0A5W8"/>
<sequence length="1340" mass="151490">MASPLLPLTKSPRDGASPRKHKMKTSGVRGSEFTMNDTGTDRVGLGNMHDMLLFDQKLRDASNEKGEIEKWSRDENVLTSNKLTFEILTSDRGQRVVTALIDQWQMDKFSDNGHQLWSILETFFGSLPLVVTHESQMRTKLMVRYISAMTQLKDALVGALFCPNAAAAAAFTSSLVPAHREKIPLYYYCHQLEREVQLLKNITTDQPWEMIPASDVGLLQDTTARQILEYWKLPKRERLAFVAQILTHSSDVEGDLVRLLLDNNTFILRRIVEELGYESKEERHNRHMQNISQLVTKSVTASLEAKKLRQQNEAKRKELEPIQLRNKGIQVTMGEDLPPVVAPPHTPKGSMYSPRRFTATRDKNMKLALMQDYQPFTKKEKTHVLVKDIWTASSFTDNLIHHLALFVDNANDKHLVPLNVLNMATLLLEWLRFEKARATAATIDEGFDLMNNTHFKQSMISMMQVLINHSGESDPHNVVNCAQAIQDFLVNKRQNANLTNTTPIQPQEVPLHLQVNELHPTDVRNFLKAGFPPEIASHLVTIATDTNIMEKQSHLILLMDLLERHTKETMHKQQHSTLPVGFGDTSAESNALSTMLDLIKELILNTTDENREELGDKVATMILQYTHRQSTIASSHVRTLKADGVCHVLLTKLEHEMQTGPLDQSTRKQLTQLNSLVSTFVYPEKEDEAFKLSPEHIKHSISWLGALMNQVMLQKQSLDNTTSTSLLNKTQVKMNGASLTACLSTLVNALQISGDKKLLEEFVTSLDELHEELKKLLNLSANSTAGIDEDPWELAEAAIDAIVADKHVDAIPRCIIQLTEKLKDLQKVKEAAVAKQSKVRTKAAKSGTVVFGNNLLWEKDTKGRKTNILGISVTELSDMFPENKTIMNLSTVLKLVYQIYRERYEFNLSDQDSVSSTAFIDFVYDWYLRKYYMVVESCDGLLNIWTNGTFLASSTKLQISSLIQTLEDSYDKRFGPFISIDIIKEKLSSRASSDDPSTIDQDVATEVAIEEFVAIKLVVESMLRDIYDAGESHDEMGYDEFATVVHHISPCITERETVKMFKEAISDQDSETIPQRRFVSTIIDHGVLSTRLNKFKTTSAVAPTSAAFPEYEEEQFVALEETWKTMEDEIFLAIDRIPHKEVASSILLRVRILKMIIIKRIDSETAWISHRMILRDINRFKDLNEVAITAIKSKEARFKEAVGKLTSTKFGVFRDLPASNSSESSAMAFVKNMDENNLSQQLHTAYKDHNLPEESDAGAADQVSRLEDKLRDEILHLPDEGCSEGSLEETLDSYSDAVKKVRRANDNFARILRRVTIALKAAAVATQRNIAQLATIQDTI</sequence>
<feature type="region of interest" description="Disordered" evidence="1">
    <location>
        <begin position="335"/>
        <end position="355"/>
    </location>
</feature>
<comment type="caution">
    <text evidence="2">The sequence shown here is derived from an EMBL/GenBank/DDBJ whole genome shotgun (WGS) entry which is preliminary data.</text>
</comment>
<accession>A0A1W0A5W8</accession>
<proteinExistence type="predicted"/>